<dbReference type="EMBL" id="LAZR01000146">
    <property type="protein sequence ID" value="KKN86564.1"/>
    <property type="molecule type" value="Genomic_DNA"/>
</dbReference>
<name>A0A0F9U4N4_9ZZZZ</name>
<sequence>MMVWIFNWFTKADELKLCQDALDIAQAENKKFRTEFKLDKFEIKYNYKVDLKRKVIKSFTAGKSAQLIYDEIIDFFPSLAEEGESLEAWLPIDAEKQEDSSVQFRVANGWAIVLVNEKAVLIDGCSFHNYVAELFKIA</sequence>
<protein>
    <submittedName>
        <fullName evidence="1">Uncharacterized protein</fullName>
    </submittedName>
</protein>
<organism evidence="1">
    <name type="scientific">marine sediment metagenome</name>
    <dbReference type="NCBI Taxonomy" id="412755"/>
    <lineage>
        <taxon>unclassified sequences</taxon>
        <taxon>metagenomes</taxon>
        <taxon>ecological metagenomes</taxon>
    </lineage>
</organism>
<proteinExistence type="predicted"/>
<comment type="caution">
    <text evidence="1">The sequence shown here is derived from an EMBL/GenBank/DDBJ whole genome shotgun (WGS) entry which is preliminary data.</text>
</comment>
<dbReference type="AlphaFoldDB" id="A0A0F9U4N4"/>
<evidence type="ECO:0000313" key="1">
    <source>
        <dbReference type="EMBL" id="KKN86564.1"/>
    </source>
</evidence>
<accession>A0A0F9U4N4</accession>
<gene>
    <name evidence="1" type="ORF">LCGC14_0267400</name>
</gene>
<reference evidence="1" key="1">
    <citation type="journal article" date="2015" name="Nature">
        <title>Complex archaea that bridge the gap between prokaryotes and eukaryotes.</title>
        <authorList>
            <person name="Spang A."/>
            <person name="Saw J.H."/>
            <person name="Jorgensen S.L."/>
            <person name="Zaremba-Niedzwiedzka K."/>
            <person name="Martijn J."/>
            <person name="Lind A.E."/>
            <person name="van Eijk R."/>
            <person name="Schleper C."/>
            <person name="Guy L."/>
            <person name="Ettema T.J."/>
        </authorList>
    </citation>
    <scope>NUCLEOTIDE SEQUENCE</scope>
</reference>